<feature type="domain" description="Cysteine-rich interdomain region 1 gamma" evidence="4">
    <location>
        <begin position="449"/>
        <end position="500"/>
    </location>
</feature>
<feature type="domain" description="Duffy-binding-like" evidence="5">
    <location>
        <begin position="266"/>
        <end position="414"/>
    </location>
</feature>
<feature type="non-terminal residue" evidence="6">
    <location>
        <position position="1"/>
    </location>
</feature>
<feature type="domain" description="Duffy-antigen binding" evidence="3">
    <location>
        <begin position="767"/>
        <end position="921"/>
    </location>
</feature>
<evidence type="ECO:0000259" key="3">
    <source>
        <dbReference type="Pfam" id="PF05424"/>
    </source>
</evidence>
<dbReference type="InterPro" id="IPR041480">
    <property type="entry name" value="CIDR1_gamma"/>
</dbReference>
<feature type="domain" description="Duffy-antigen binding" evidence="3">
    <location>
        <begin position="51"/>
        <end position="235"/>
    </location>
</feature>
<feature type="region of interest" description="Disordered" evidence="1">
    <location>
        <begin position="717"/>
        <end position="743"/>
    </location>
</feature>
<evidence type="ECO:0000313" key="6">
    <source>
        <dbReference type="EMBL" id="ETW32997.1"/>
    </source>
</evidence>
<feature type="non-terminal residue" evidence="6">
    <location>
        <position position="1139"/>
    </location>
</feature>
<dbReference type="Pfam" id="PF18562">
    <property type="entry name" value="CIDR1_gamma"/>
    <property type="match status" value="1"/>
</dbReference>
<evidence type="ECO:0008006" key="8">
    <source>
        <dbReference type="Google" id="ProtNLM"/>
    </source>
</evidence>
<dbReference type="GO" id="GO:0046789">
    <property type="term" value="F:host cell surface receptor binding"/>
    <property type="evidence" value="ECO:0007669"/>
    <property type="project" value="InterPro"/>
</dbReference>
<dbReference type="EMBL" id="KI926945">
    <property type="protein sequence ID" value="ETW32997.1"/>
    <property type="molecule type" value="Genomic_DNA"/>
</dbReference>
<evidence type="ECO:0000313" key="7">
    <source>
        <dbReference type="Proteomes" id="UP000030708"/>
    </source>
</evidence>
<dbReference type="InterPro" id="IPR008602">
    <property type="entry name" value="Duffy-antigen-binding"/>
</dbReference>
<sequence length="1139" mass="130709">RRKLYIGKIKEWAEIQLKSQVGGDGDSSSSSETPSQPSSSSESSPEGASPSHLRAGVDTALRDAFIQSAAVETFFLWHRYKKEWEQRNKKSQNEVGGVLSSTPYIGSDSDDSDPDPQTQLQQTGTIPTDFLRLMFYTLGDYRDICVGNTNIVEAAVSSTEDQKTAMKKIQEKIQQILPKNGGTSPGGNDPKTWWERNAKDIWEGMLCALSYNTENITKDEEVSTQLTKKKKSDYDYNKVKFIGGPNDGTTLSKFVEIPQFIRWFEEWSEDFCRKRKYKLKELKEECNGVNENGYQKYCSGDGYVCADNELRHNDMFAGLDCPGCHEKCRKYKKWIKNKEKEFDNQRIKYVKEFQKLKANSINNVLDQKFYNYIKNHSSVDKFLSSLNQGKECEDNSDQDNKIDFSNPQKMFNPSTYCKACPLYGVTCSDTGECTVKIINNENDTKVKPTDINILVDDSATKETDNDLEKYCTTCRLYKDLRKQKWECQYMNEIYKCELKNLENSQYYDEKIPFNILFHRWLIDFIQYYNKSKKEITRCRKKGENKCDCIQKWLNKKSKEWDTIKKYYKQNFQSDDEHIASRLNSFFEQGPFYSLVEEAKKVVDEENKRDGLWGCTGNITCDTEEDQKELGDFITNLIKELQKKIGECKSEHSGKPPQTSCEMPPLSDDENPEPLDPDDDNLVDDAQHRAPRFCPKEDICKDGKVDCTKVGKGNSKLIHVPIDPDNTNGKSHRNKDGNGTNCAGIPTGESNIKWKNNEDNEYTILSEGIYVSPRRQKLCVKGLQEAQDQNDLRDKLLTAAANDAYNLAIKYNDYKDNYTVPPCHALKYSFYDYQHMILGKDPLEPDNNGTGLALKTLFGGNTDDGKPGSEVRKDFWDKYKSCVWSAMKCGYEKGRKNGKTNAPSIDDCKNDVPTEFDGFSQFFMWFTEWSEDFCNQRKKQLEILKDKCDKCDVNHGTCKNESECKECQNQCKKYKDWLATWKGHYNKQKVKFKTDKEYPEYKKDGEVQNSDNGYEYLNKKLEKFCQSGTSEKCNYNCMNETSSTNNEMPKSMDDEPEEVRDKCSCVPDECNALSVNDSGFPDVSVFGGGVSDKKKCKGFEEHLPKKMESPQSDRTNDILKTTIPVGIALALGSIAFLYLK</sequence>
<organism evidence="6 7">
    <name type="scientific">Plasmodium falciparum Tanzania</name>
    <name type="common">2000708</name>
    <dbReference type="NCBI Taxonomy" id="1036725"/>
    <lineage>
        <taxon>Eukaryota</taxon>
        <taxon>Sar</taxon>
        <taxon>Alveolata</taxon>
        <taxon>Apicomplexa</taxon>
        <taxon>Aconoidasida</taxon>
        <taxon>Haemosporida</taxon>
        <taxon>Plasmodiidae</taxon>
        <taxon>Plasmodium</taxon>
        <taxon>Plasmodium (Laverania)</taxon>
    </lineage>
</organism>
<dbReference type="Gene3D" id="1.20.1310.20">
    <property type="entry name" value="Duffy-antigen binding domain"/>
    <property type="match status" value="2"/>
</dbReference>
<feature type="region of interest" description="Disordered" evidence="1">
    <location>
        <begin position="647"/>
        <end position="684"/>
    </location>
</feature>
<dbReference type="InterPro" id="IPR054595">
    <property type="entry name" value="DBL_C"/>
</dbReference>
<feature type="compositionally biased region" description="Low complexity" evidence="1">
    <location>
        <begin position="27"/>
        <end position="51"/>
    </location>
</feature>
<reference evidence="6 7" key="2">
    <citation type="submission" date="2013-02" db="EMBL/GenBank/DDBJ databases">
        <title>The Genome Sequence of Plasmodium falciparum Tanzania (2000708).</title>
        <authorList>
            <consortium name="The Broad Institute Genome Sequencing Platform"/>
            <consortium name="The Broad Institute Genome Sequencing Center for Infectious Disease"/>
            <person name="Neafsey D."/>
            <person name="Cheeseman I."/>
            <person name="Volkman S."/>
            <person name="Adams J."/>
            <person name="Walker B."/>
            <person name="Young S.K."/>
            <person name="Zeng Q."/>
            <person name="Gargeya S."/>
            <person name="Fitzgerald M."/>
            <person name="Haas B."/>
            <person name="Abouelleil A."/>
            <person name="Alvarado L."/>
            <person name="Arachchi H.M."/>
            <person name="Berlin A.M."/>
            <person name="Chapman S.B."/>
            <person name="Dewar J."/>
            <person name="Goldberg J."/>
            <person name="Griggs A."/>
            <person name="Gujja S."/>
            <person name="Hansen M."/>
            <person name="Howarth C."/>
            <person name="Imamovic A."/>
            <person name="Larimer J."/>
            <person name="McCowan C."/>
            <person name="Murphy C."/>
            <person name="Neiman D."/>
            <person name="Pearson M."/>
            <person name="Priest M."/>
            <person name="Roberts A."/>
            <person name="Saif S."/>
            <person name="Shea T."/>
            <person name="Sisk P."/>
            <person name="Sykes S."/>
            <person name="Wortman J."/>
            <person name="Nusbaum C."/>
            <person name="Birren B."/>
        </authorList>
    </citation>
    <scope>NUCLEOTIDE SEQUENCE [LARGE SCALE GENOMIC DNA]</scope>
    <source>
        <strain evidence="7">Tanzania (2000708)</strain>
    </source>
</reference>
<feature type="region of interest" description="Disordered" evidence="1">
    <location>
        <begin position="17"/>
        <end position="53"/>
    </location>
</feature>
<dbReference type="GO" id="GO:0016020">
    <property type="term" value="C:membrane"/>
    <property type="evidence" value="ECO:0007669"/>
    <property type="project" value="InterPro"/>
</dbReference>
<evidence type="ECO:0000259" key="4">
    <source>
        <dbReference type="Pfam" id="PF18562"/>
    </source>
</evidence>
<accession>A0A024VX22</accession>
<protein>
    <recommendedName>
        <fullName evidence="8">Duffy-binding-like domain-containing protein</fullName>
    </recommendedName>
</protein>
<feature type="region of interest" description="Disordered" evidence="1">
    <location>
        <begin position="86"/>
        <end position="124"/>
    </location>
</feature>
<feature type="domain" description="Duffy-binding-like" evidence="2">
    <location>
        <begin position="516"/>
        <end position="654"/>
    </location>
</feature>
<name>A0A024VX22_PLAFA</name>
<dbReference type="SUPFAM" id="SSF140924">
    <property type="entry name" value="Duffy binding domain-like"/>
    <property type="match status" value="3"/>
</dbReference>
<dbReference type="Pfam" id="PF05424">
    <property type="entry name" value="Duffy_binding"/>
    <property type="match status" value="2"/>
</dbReference>
<feature type="domain" description="Duffy-binding-like" evidence="5">
    <location>
        <begin position="927"/>
        <end position="1034"/>
    </location>
</feature>
<dbReference type="Gene3D" id="1.20.58.830">
    <property type="match status" value="2"/>
</dbReference>
<dbReference type="Gene3D" id="1.20.58.1930">
    <property type="match status" value="1"/>
</dbReference>
<evidence type="ECO:0000256" key="1">
    <source>
        <dbReference type="SAM" id="MobiDB-lite"/>
    </source>
</evidence>
<dbReference type="InterPro" id="IPR042202">
    <property type="entry name" value="Duffy-ag-bd_sf"/>
</dbReference>
<dbReference type="Pfam" id="PF03011">
    <property type="entry name" value="PFEMP"/>
    <property type="match status" value="1"/>
</dbReference>
<reference evidence="6 7" key="1">
    <citation type="submission" date="2013-02" db="EMBL/GenBank/DDBJ databases">
        <title>The Genome Annotation of Plasmodium falciparum Tanzania (2000708).</title>
        <authorList>
            <consortium name="The Broad Institute Genome Sequencing Platform"/>
            <consortium name="The Broad Institute Genome Sequencing Center for Infectious Disease"/>
            <person name="Neafsey D."/>
            <person name="Hoffman S."/>
            <person name="Volkman S."/>
            <person name="Rosenthal P."/>
            <person name="Walker B."/>
            <person name="Young S.K."/>
            <person name="Zeng Q."/>
            <person name="Gargeya S."/>
            <person name="Fitzgerald M."/>
            <person name="Haas B."/>
            <person name="Abouelleil A."/>
            <person name="Allen A.W."/>
            <person name="Alvarado L."/>
            <person name="Arachchi H.M."/>
            <person name="Berlin A.M."/>
            <person name="Chapman S.B."/>
            <person name="Gainer-Dewar J."/>
            <person name="Goldberg J."/>
            <person name="Griggs A."/>
            <person name="Gujja S."/>
            <person name="Hansen M."/>
            <person name="Howarth C."/>
            <person name="Imamovic A."/>
            <person name="Ireland A."/>
            <person name="Larimer J."/>
            <person name="McCowan C."/>
            <person name="Murphy C."/>
            <person name="Pearson M."/>
            <person name="Poon T.W."/>
            <person name="Priest M."/>
            <person name="Roberts A."/>
            <person name="Saif S."/>
            <person name="Shea T."/>
            <person name="Sisk P."/>
            <person name="Sykes S."/>
            <person name="Wortman J."/>
            <person name="Nusbaum C."/>
            <person name="Birren B."/>
        </authorList>
    </citation>
    <scope>NUCLEOTIDE SEQUENCE [LARGE SCALE GENOMIC DNA]</scope>
    <source>
        <strain evidence="7">Tanzania (2000708)</strain>
    </source>
</reference>
<dbReference type="InterPro" id="IPR004258">
    <property type="entry name" value="DBL"/>
</dbReference>
<evidence type="ECO:0000259" key="2">
    <source>
        <dbReference type="Pfam" id="PF03011"/>
    </source>
</evidence>
<dbReference type="Pfam" id="PF22672">
    <property type="entry name" value="DBL_C"/>
    <property type="match status" value="2"/>
</dbReference>
<proteinExistence type="predicted"/>
<gene>
    <name evidence="6" type="ORF">PFTANZ_06284</name>
</gene>
<dbReference type="OrthoDB" id="10521891at2759"/>
<evidence type="ECO:0000259" key="5">
    <source>
        <dbReference type="Pfam" id="PF22672"/>
    </source>
</evidence>
<feature type="compositionally biased region" description="Acidic residues" evidence="1">
    <location>
        <begin position="666"/>
        <end position="682"/>
    </location>
</feature>
<dbReference type="AlphaFoldDB" id="A0A024VX22"/>
<dbReference type="Proteomes" id="UP000030708">
    <property type="component" value="Unassembled WGS sequence"/>
</dbReference>